<sequence length="238" mass="24992">MAGAETGAPAEPNVLKAKALHTALSDALLFASPASAKLPFLEVVRLEFGGGGLVASATDRYTLGISRVEYTGAAFDMLLSSTDAKTLIKFAKTAKRDEGWREVTVEVIEGDSLPQVTFRFSTGESVTVRGQDYTPVKWRGLVPADGARMGGIVGMGYTPALLAKFTKVRAGEAGARMTVFPSMTAGGRPGPTVIRVGEDFVGLLMPIGRAAGEVWEYERPDWVQEAPSVAAGGPEGGL</sequence>
<dbReference type="EMBL" id="MBER01000121">
    <property type="protein sequence ID" value="OMC39086.1"/>
    <property type="molecule type" value="Genomic_DNA"/>
</dbReference>
<name>A0ABD6QHC0_MYCFO</name>
<gene>
    <name evidence="1" type="ORF">A5742_05780</name>
</gene>
<dbReference type="AlphaFoldDB" id="A0ABD6QHC0"/>
<organism evidence="1 2">
    <name type="scientific">Mycolicibacterium fortuitum</name>
    <name type="common">Mycobacterium fortuitum</name>
    <dbReference type="NCBI Taxonomy" id="1766"/>
    <lineage>
        <taxon>Bacteria</taxon>
        <taxon>Bacillati</taxon>
        <taxon>Actinomycetota</taxon>
        <taxon>Actinomycetes</taxon>
        <taxon>Mycobacteriales</taxon>
        <taxon>Mycobacteriaceae</taxon>
        <taxon>Mycolicibacterium</taxon>
    </lineage>
</organism>
<reference evidence="1 2" key="1">
    <citation type="submission" date="2016-07" db="EMBL/GenBank/DDBJ databases">
        <authorList>
            <person name="Sutton G."/>
            <person name="Brinkac L."/>
            <person name="Sanka R."/>
            <person name="Adams M."/>
            <person name="Lau E."/>
            <person name="Kumar A."/>
            <person name="Macaden R."/>
        </authorList>
    </citation>
    <scope>NUCLEOTIDE SEQUENCE [LARGE SCALE GENOMIC DNA]</scope>
    <source>
        <strain evidence="1 2">GA-0871</strain>
    </source>
</reference>
<evidence type="ECO:0000313" key="2">
    <source>
        <dbReference type="Proteomes" id="UP000187001"/>
    </source>
</evidence>
<dbReference type="Proteomes" id="UP000187001">
    <property type="component" value="Unassembled WGS sequence"/>
</dbReference>
<comment type="caution">
    <text evidence="1">The sequence shown here is derived from an EMBL/GenBank/DDBJ whole genome shotgun (WGS) entry which is preliminary data.</text>
</comment>
<protein>
    <recommendedName>
        <fullName evidence="3">DNA polymerase III beta sliding clamp central domain-containing protein</fullName>
    </recommendedName>
</protein>
<proteinExistence type="predicted"/>
<evidence type="ECO:0008006" key="3">
    <source>
        <dbReference type="Google" id="ProtNLM"/>
    </source>
</evidence>
<evidence type="ECO:0000313" key="1">
    <source>
        <dbReference type="EMBL" id="OMC39086.1"/>
    </source>
</evidence>
<accession>A0ABD6QHC0</accession>
<dbReference type="Gene3D" id="3.10.150.10">
    <property type="entry name" value="DNA Polymerase III, subunit A, domain 2"/>
    <property type="match status" value="1"/>
</dbReference>